<dbReference type="EMBL" id="VOFY01000005">
    <property type="protein sequence ID" value="KAA8592940.1"/>
    <property type="molecule type" value="Genomic_DNA"/>
</dbReference>
<gene>
    <name evidence="1" type="ORF">FQN60_018395</name>
</gene>
<accession>A0A5J5DI81</accession>
<name>A0A5J5DI81_9PERO</name>
<proteinExistence type="predicted"/>
<organism evidence="1 2">
    <name type="scientific">Etheostoma spectabile</name>
    <name type="common">orangethroat darter</name>
    <dbReference type="NCBI Taxonomy" id="54343"/>
    <lineage>
        <taxon>Eukaryota</taxon>
        <taxon>Metazoa</taxon>
        <taxon>Chordata</taxon>
        <taxon>Craniata</taxon>
        <taxon>Vertebrata</taxon>
        <taxon>Euteleostomi</taxon>
        <taxon>Actinopterygii</taxon>
        <taxon>Neopterygii</taxon>
        <taxon>Teleostei</taxon>
        <taxon>Neoteleostei</taxon>
        <taxon>Acanthomorphata</taxon>
        <taxon>Eupercaria</taxon>
        <taxon>Perciformes</taxon>
        <taxon>Percoidei</taxon>
        <taxon>Percidae</taxon>
        <taxon>Etheostomatinae</taxon>
        <taxon>Etheostoma</taxon>
    </lineage>
</organism>
<keyword evidence="2" id="KW-1185">Reference proteome</keyword>
<protein>
    <submittedName>
        <fullName evidence="1">Uncharacterized protein</fullName>
    </submittedName>
</protein>
<reference evidence="1 2" key="1">
    <citation type="submission" date="2019-08" db="EMBL/GenBank/DDBJ databases">
        <title>A chromosome-level genome assembly, high-density linkage maps, and genome scans reveal the genomic architecture of hybrid incompatibilities underlying speciation via character displacement in darters (Percidae: Etheostominae).</title>
        <authorList>
            <person name="Moran R.L."/>
            <person name="Catchen J.M."/>
            <person name="Fuller R.C."/>
        </authorList>
    </citation>
    <scope>NUCLEOTIDE SEQUENCE [LARGE SCALE GENOMIC DNA]</scope>
    <source>
        <strain evidence="1">EspeVRDwgs_2016</strain>
        <tissue evidence="1">Muscle</tissue>
    </source>
</reference>
<dbReference type="AlphaFoldDB" id="A0A5J5DI81"/>
<evidence type="ECO:0000313" key="1">
    <source>
        <dbReference type="EMBL" id="KAA8592940.1"/>
    </source>
</evidence>
<evidence type="ECO:0000313" key="2">
    <source>
        <dbReference type="Proteomes" id="UP000327493"/>
    </source>
</evidence>
<dbReference type="Proteomes" id="UP000327493">
    <property type="component" value="Chromosome 5"/>
</dbReference>
<comment type="caution">
    <text evidence="1">The sequence shown here is derived from an EMBL/GenBank/DDBJ whole genome shotgun (WGS) entry which is preliminary data.</text>
</comment>
<sequence length="370" mass="39542">MEKIDERGEKENMTPVLAFPLSGVLMKRKSRSLGVGVNRHIEECSLFALCHLHAVSQIERRHRHIIKAKTVLMAAGGFDIPTPSLKQAKERVSYTVVHKNDCIWFGRLQEHFKIRQLAKEQSQGLMLWPLWCTPISQSVRRSRVDTSLSASPNPEANRWYSWLPAQQAGCPVTGHDPNLKNPSSGPLWRVQAGASSLWASTLFLISLVSESRGGAQSLTVEGIGGVIGRGGGEGCHRETWRSGQVGFAVGVVASQAQARSWAGFLGCSGGAGGDGRRLSMKPMKGASDGHPVTGVRLVVVEHETVGVEGVGHRRWGAGRQGAGVQGMEVVGGVNQWETRLKAGGIVDAGGAVAASQVGCIGVSQTVRVPT</sequence>